<dbReference type="GO" id="GO:0052856">
    <property type="term" value="F:NAD(P)HX epimerase activity"/>
    <property type="evidence" value="ECO:0007669"/>
    <property type="project" value="UniProtKB-EC"/>
</dbReference>
<dbReference type="AlphaFoldDB" id="A0A7C5QVV6"/>
<keyword evidence="10 13" id="KW-0413">Isomerase</keyword>
<evidence type="ECO:0000259" key="11">
    <source>
        <dbReference type="PROSITE" id="PS51383"/>
    </source>
</evidence>
<comment type="caution">
    <text evidence="13">The sequence shown here is derived from an EMBL/GenBank/DDBJ whole genome shotgun (WGS) entry which is preliminary data.</text>
</comment>
<comment type="catalytic activity">
    <reaction evidence="2">
        <text>(6R)-NADPHX = (6S)-NADPHX</text>
        <dbReference type="Rhea" id="RHEA:32227"/>
        <dbReference type="ChEBI" id="CHEBI:64076"/>
        <dbReference type="ChEBI" id="CHEBI:64077"/>
        <dbReference type="EC" id="5.1.99.6"/>
    </reaction>
</comment>
<dbReference type="PANTHER" id="PTHR13232">
    <property type="entry name" value="NAD(P)H-HYDRATE EPIMERASE"/>
    <property type="match status" value="1"/>
</dbReference>
<evidence type="ECO:0000256" key="7">
    <source>
        <dbReference type="ARBA" id="ARBA00022857"/>
    </source>
</evidence>
<dbReference type="NCBIfam" id="TIGR00197">
    <property type="entry name" value="yjeF_nterm"/>
    <property type="match status" value="1"/>
</dbReference>
<feature type="domain" description="YjeF C-terminal" evidence="11">
    <location>
        <begin position="222"/>
        <end position="244"/>
    </location>
</feature>
<dbReference type="InterPro" id="IPR000631">
    <property type="entry name" value="CARKD"/>
</dbReference>
<keyword evidence="9" id="KW-0520">NAD</keyword>
<dbReference type="HAMAP" id="MF_01966">
    <property type="entry name" value="NADHX_epimerase"/>
    <property type="match status" value="1"/>
</dbReference>
<proteinExistence type="inferred from homology"/>
<evidence type="ECO:0000256" key="3">
    <source>
        <dbReference type="ARBA" id="ARBA00012228"/>
    </source>
</evidence>
<protein>
    <recommendedName>
        <fullName evidence="4">Bifunctional NAD(P)H-hydrate repair enzyme Nnr</fullName>
        <ecNumber evidence="3">5.1.99.6</ecNumber>
    </recommendedName>
</protein>
<dbReference type="InterPro" id="IPR032976">
    <property type="entry name" value="YJEFN_prot_NAXE-like"/>
</dbReference>
<evidence type="ECO:0000313" key="13">
    <source>
        <dbReference type="EMBL" id="HHL42702.1"/>
    </source>
</evidence>
<dbReference type="Proteomes" id="UP000885830">
    <property type="component" value="Unassembled WGS sequence"/>
</dbReference>
<gene>
    <name evidence="13" type="ORF">ENJ42_03725</name>
</gene>
<dbReference type="InterPro" id="IPR004443">
    <property type="entry name" value="YjeF_N_dom"/>
</dbReference>
<evidence type="ECO:0000256" key="6">
    <source>
        <dbReference type="ARBA" id="ARBA00022741"/>
    </source>
</evidence>
<feature type="non-terminal residue" evidence="13">
    <location>
        <position position="244"/>
    </location>
</feature>
<dbReference type="EMBL" id="DRMJ01000184">
    <property type="protein sequence ID" value="HHL42702.1"/>
    <property type="molecule type" value="Genomic_DNA"/>
</dbReference>
<dbReference type="Gene3D" id="3.40.50.10260">
    <property type="entry name" value="YjeF N-terminal domain"/>
    <property type="match status" value="1"/>
</dbReference>
<dbReference type="SUPFAM" id="SSF64153">
    <property type="entry name" value="YjeF N-terminal domain-like"/>
    <property type="match status" value="1"/>
</dbReference>
<evidence type="ECO:0000256" key="10">
    <source>
        <dbReference type="ARBA" id="ARBA00023235"/>
    </source>
</evidence>
<name>A0A7C5QVV6_9PROT</name>
<dbReference type="PANTHER" id="PTHR13232:SF10">
    <property type="entry name" value="NAD(P)H-HYDRATE EPIMERASE"/>
    <property type="match status" value="1"/>
</dbReference>
<keyword evidence="5" id="KW-0479">Metal-binding</keyword>
<dbReference type="PROSITE" id="PS51383">
    <property type="entry name" value="YJEF_C_3"/>
    <property type="match status" value="1"/>
</dbReference>
<evidence type="ECO:0000259" key="12">
    <source>
        <dbReference type="PROSITE" id="PS51385"/>
    </source>
</evidence>
<keyword evidence="8" id="KW-0630">Potassium</keyword>
<dbReference type="GO" id="GO:0016836">
    <property type="term" value="F:hydro-lyase activity"/>
    <property type="evidence" value="ECO:0007669"/>
    <property type="project" value="InterPro"/>
</dbReference>
<evidence type="ECO:0000256" key="2">
    <source>
        <dbReference type="ARBA" id="ARBA00000909"/>
    </source>
</evidence>
<feature type="domain" description="YjeF N-terminal" evidence="12">
    <location>
        <begin position="10"/>
        <end position="211"/>
    </location>
</feature>
<organism evidence="13">
    <name type="scientific">Hellea balneolensis</name>
    <dbReference type="NCBI Taxonomy" id="287478"/>
    <lineage>
        <taxon>Bacteria</taxon>
        <taxon>Pseudomonadati</taxon>
        <taxon>Pseudomonadota</taxon>
        <taxon>Alphaproteobacteria</taxon>
        <taxon>Maricaulales</taxon>
        <taxon>Robiginitomaculaceae</taxon>
        <taxon>Hellea</taxon>
    </lineage>
</organism>
<reference evidence="13" key="1">
    <citation type="journal article" date="2020" name="mSystems">
        <title>Genome- and Community-Level Interaction Insights into Carbon Utilization and Element Cycling Functions of Hydrothermarchaeota in Hydrothermal Sediment.</title>
        <authorList>
            <person name="Zhou Z."/>
            <person name="Liu Y."/>
            <person name="Xu W."/>
            <person name="Pan J."/>
            <person name="Luo Z.H."/>
            <person name="Li M."/>
        </authorList>
    </citation>
    <scope>NUCLEOTIDE SEQUENCE [LARGE SCALE GENOMIC DNA]</scope>
    <source>
        <strain evidence="13">HyVt-485</strain>
    </source>
</reference>
<accession>A0A7C5QVV6</accession>
<dbReference type="EC" id="5.1.99.6" evidence="3"/>
<keyword evidence="7" id="KW-0521">NADP</keyword>
<comment type="catalytic activity">
    <reaction evidence="1">
        <text>(6R)-NADHX = (6S)-NADHX</text>
        <dbReference type="Rhea" id="RHEA:32215"/>
        <dbReference type="ChEBI" id="CHEBI:64074"/>
        <dbReference type="ChEBI" id="CHEBI:64075"/>
        <dbReference type="EC" id="5.1.99.6"/>
    </reaction>
</comment>
<evidence type="ECO:0000256" key="9">
    <source>
        <dbReference type="ARBA" id="ARBA00023027"/>
    </source>
</evidence>
<sequence length="244" mass="26020">MFEVLSNADMYQADQFAIAHGISEATLMENAGQSVAREIKARFKPTKTVIVCGPGNNGGDGYVIARALAQDGWPVRAVVLGPPERLSQTAKAMADLWNEMKNASCQPASIDDFEQAGLIVDALFGAGLSRDVTGTVADIVNAINESPAPVVSVDIPSGINGNTGRVSGISVHADLTVTFFRKKRGHVLMPGLERAGKTICYNIGIPQTALTTLAKSFPEENAPPLWRAAFPHKTRSAHKYTHGH</sequence>
<dbReference type="InterPro" id="IPR036652">
    <property type="entry name" value="YjeF_N_dom_sf"/>
</dbReference>
<dbReference type="Pfam" id="PF03853">
    <property type="entry name" value="YjeF_N"/>
    <property type="match status" value="1"/>
</dbReference>
<evidence type="ECO:0000256" key="4">
    <source>
        <dbReference type="ARBA" id="ARBA00018591"/>
    </source>
</evidence>
<dbReference type="GO" id="GO:0046872">
    <property type="term" value="F:metal ion binding"/>
    <property type="evidence" value="ECO:0007669"/>
    <property type="project" value="UniProtKB-KW"/>
</dbReference>
<dbReference type="PROSITE" id="PS51385">
    <property type="entry name" value="YJEF_N"/>
    <property type="match status" value="1"/>
</dbReference>
<evidence type="ECO:0000256" key="5">
    <source>
        <dbReference type="ARBA" id="ARBA00022723"/>
    </source>
</evidence>
<evidence type="ECO:0000256" key="8">
    <source>
        <dbReference type="ARBA" id="ARBA00022958"/>
    </source>
</evidence>
<dbReference type="GO" id="GO:0000166">
    <property type="term" value="F:nucleotide binding"/>
    <property type="evidence" value="ECO:0007669"/>
    <property type="project" value="UniProtKB-KW"/>
</dbReference>
<keyword evidence="6" id="KW-0547">Nucleotide-binding</keyword>
<evidence type="ECO:0000256" key="1">
    <source>
        <dbReference type="ARBA" id="ARBA00000013"/>
    </source>
</evidence>